<evidence type="ECO:0000256" key="3">
    <source>
        <dbReference type="ARBA" id="ARBA00022692"/>
    </source>
</evidence>
<keyword evidence="7 9" id="KW-0143">Chaperone</keyword>
<reference evidence="11" key="1">
    <citation type="submission" date="2015-10" db="EMBL/GenBank/DDBJ databases">
        <authorList>
            <person name="Regsiter A."/>
            <person name="william w."/>
        </authorList>
    </citation>
    <scope>NUCLEOTIDE SEQUENCE</scope>
    <source>
        <strain evidence="11">Montdore</strain>
    </source>
</reference>
<evidence type="ECO:0000256" key="4">
    <source>
        <dbReference type="ARBA" id="ARBA00022824"/>
    </source>
</evidence>
<evidence type="ECO:0000256" key="2">
    <source>
        <dbReference type="ARBA" id="ARBA00010983"/>
    </source>
</evidence>
<dbReference type="PANTHER" id="PTHR11073:SF1">
    <property type="entry name" value="CALNEXIN 14D-RELATED"/>
    <property type="match status" value="1"/>
</dbReference>
<evidence type="ECO:0000256" key="10">
    <source>
        <dbReference type="SAM" id="MobiDB-lite"/>
    </source>
</evidence>
<dbReference type="GO" id="GO:0005509">
    <property type="term" value="F:calcium ion binding"/>
    <property type="evidence" value="ECO:0007669"/>
    <property type="project" value="InterPro"/>
</dbReference>
<keyword evidence="8" id="KW-1015">Disulfide bond</keyword>
<dbReference type="InterPro" id="IPR001580">
    <property type="entry name" value="Calret/calnex"/>
</dbReference>
<evidence type="ECO:0008006" key="13">
    <source>
        <dbReference type="Google" id="ProtNLM"/>
    </source>
</evidence>
<name>A0A292PJV9_9PEZI</name>
<evidence type="ECO:0000313" key="12">
    <source>
        <dbReference type="Proteomes" id="UP001412239"/>
    </source>
</evidence>
<feature type="compositionally biased region" description="Basic and acidic residues" evidence="10">
    <location>
        <begin position="272"/>
        <end position="294"/>
    </location>
</feature>
<dbReference type="InterPro" id="IPR013320">
    <property type="entry name" value="ConA-like_dom_sf"/>
</dbReference>
<dbReference type="FunFam" id="2.10.250.10:FF:000001">
    <property type="entry name" value="Calnexin homolog"/>
    <property type="match status" value="1"/>
</dbReference>
<feature type="compositionally biased region" description="Acidic residues" evidence="10">
    <location>
        <begin position="295"/>
        <end position="307"/>
    </location>
</feature>
<dbReference type="PANTHER" id="PTHR11073">
    <property type="entry name" value="CALRETICULIN AND CALNEXIN"/>
    <property type="match status" value="1"/>
</dbReference>
<keyword evidence="6 9" id="KW-0472">Membrane</keyword>
<dbReference type="SUPFAM" id="SSF49899">
    <property type="entry name" value="Concanavalin A-like lectins/glucanases"/>
    <property type="match status" value="2"/>
</dbReference>
<feature type="chain" id="PRO_5011816386" description="Calnexin" evidence="9">
    <location>
        <begin position="26"/>
        <end position="578"/>
    </location>
</feature>
<dbReference type="GO" id="GO:0006457">
    <property type="term" value="P:protein folding"/>
    <property type="evidence" value="ECO:0007669"/>
    <property type="project" value="InterPro"/>
</dbReference>
<evidence type="ECO:0000256" key="5">
    <source>
        <dbReference type="ARBA" id="ARBA00022989"/>
    </source>
</evidence>
<dbReference type="Gene3D" id="2.10.250.10">
    <property type="entry name" value="Calreticulin/calnexin, P domain"/>
    <property type="match status" value="1"/>
</dbReference>
<protein>
    <recommendedName>
        <fullName evidence="13">Calnexin</fullName>
    </recommendedName>
</protein>
<dbReference type="GO" id="GO:0036503">
    <property type="term" value="P:ERAD pathway"/>
    <property type="evidence" value="ECO:0007669"/>
    <property type="project" value="TreeGrafter"/>
</dbReference>
<dbReference type="EMBL" id="LN891357">
    <property type="protein sequence ID" value="CUS06780.1"/>
    <property type="molecule type" value="Genomic_DNA"/>
</dbReference>
<dbReference type="GO" id="GO:0051082">
    <property type="term" value="F:unfolded protein binding"/>
    <property type="evidence" value="ECO:0007669"/>
    <property type="project" value="InterPro"/>
</dbReference>
<feature type="compositionally biased region" description="Acidic residues" evidence="10">
    <location>
        <begin position="315"/>
        <end position="324"/>
    </location>
</feature>
<feature type="transmembrane region" description="Helical" evidence="9">
    <location>
        <begin position="507"/>
        <end position="530"/>
    </location>
</feature>
<keyword evidence="12" id="KW-1185">Reference proteome</keyword>
<evidence type="ECO:0000256" key="9">
    <source>
        <dbReference type="RuleBase" id="RU362126"/>
    </source>
</evidence>
<feature type="region of interest" description="Disordered" evidence="10">
    <location>
        <begin position="260"/>
        <end position="360"/>
    </location>
</feature>
<dbReference type="PROSITE" id="PS00805">
    <property type="entry name" value="CALRETICULIN_REPEAT"/>
    <property type="match status" value="1"/>
</dbReference>
<keyword evidence="3 9" id="KW-0812">Transmembrane</keyword>
<evidence type="ECO:0000256" key="7">
    <source>
        <dbReference type="ARBA" id="ARBA00023186"/>
    </source>
</evidence>
<dbReference type="Proteomes" id="UP001412239">
    <property type="component" value="Unassembled WGS sequence"/>
</dbReference>
<evidence type="ECO:0000256" key="6">
    <source>
        <dbReference type="ARBA" id="ARBA00023136"/>
    </source>
</evidence>
<comment type="similarity">
    <text evidence="2 9">Belongs to the calreticulin family.</text>
</comment>
<dbReference type="InterPro" id="IPR009033">
    <property type="entry name" value="Calreticulin/calnexin_P_dom_sf"/>
</dbReference>
<organism evidence="11 12">
    <name type="scientific">Tuber aestivum</name>
    <name type="common">summer truffle</name>
    <dbReference type="NCBI Taxonomy" id="59557"/>
    <lineage>
        <taxon>Eukaryota</taxon>
        <taxon>Fungi</taxon>
        <taxon>Dikarya</taxon>
        <taxon>Ascomycota</taxon>
        <taxon>Pezizomycotina</taxon>
        <taxon>Pezizomycetes</taxon>
        <taxon>Pezizales</taxon>
        <taxon>Tuberaceae</taxon>
        <taxon>Tuber</taxon>
    </lineage>
</organism>
<dbReference type="InterPro" id="IPR018124">
    <property type="entry name" value="Calret/calnex_CS"/>
</dbReference>
<keyword evidence="5 9" id="KW-1133">Transmembrane helix</keyword>
<dbReference type="PROSITE" id="PS00804">
    <property type="entry name" value="CALRETICULIN_2"/>
    <property type="match status" value="1"/>
</dbReference>
<dbReference type="AlphaFoldDB" id="A0A292PJV9"/>
<dbReference type="Pfam" id="PF00262">
    <property type="entry name" value="Calreticulin"/>
    <property type="match status" value="1"/>
</dbReference>
<feature type="compositionally biased region" description="Basic residues" evidence="10">
    <location>
        <begin position="569"/>
        <end position="578"/>
    </location>
</feature>
<dbReference type="PROSITE" id="PS00803">
    <property type="entry name" value="CALRETICULIN_1"/>
    <property type="match status" value="1"/>
</dbReference>
<dbReference type="FunFam" id="2.60.120.200:FF:000011">
    <property type="entry name" value="Probable calnexin"/>
    <property type="match status" value="1"/>
</dbReference>
<feature type="region of interest" description="Disordered" evidence="10">
    <location>
        <begin position="535"/>
        <end position="578"/>
    </location>
</feature>
<dbReference type="Gene3D" id="2.60.120.200">
    <property type="match status" value="1"/>
</dbReference>
<evidence type="ECO:0000313" key="11">
    <source>
        <dbReference type="EMBL" id="CUS06780.1"/>
    </source>
</evidence>
<keyword evidence="9" id="KW-0732">Signal</keyword>
<feature type="disulfide bond" evidence="8">
    <location>
        <begin position="156"/>
        <end position="190"/>
    </location>
</feature>
<accession>A0A292PJV9</accession>
<evidence type="ECO:0000256" key="1">
    <source>
        <dbReference type="ARBA" id="ARBA00004115"/>
    </source>
</evidence>
<evidence type="ECO:0000256" key="8">
    <source>
        <dbReference type="PIRSR" id="PIRSR601580-3"/>
    </source>
</evidence>
<dbReference type="PRINTS" id="PR00626">
    <property type="entry name" value="CALRETICULIN"/>
</dbReference>
<feature type="signal peptide" evidence="9">
    <location>
        <begin position="1"/>
        <end position="25"/>
    </location>
</feature>
<gene>
    <name evidence="11" type="ORF">GSTUAT00009144001</name>
</gene>
<keyword evidence="4 9" id="KW-0256">Endoplasmic reticulum</keyword>
<proteinExistence type="inferred from homology"/>
<feature type="region of interest" description="Disordered" evidence="10">
    <location>
        <begin position="455"/>
        <end position="477"/>
    </location>
</feature>
<comment type="subcellular location">
    <subcellularLocation>
        <location evidence="1">Endoplasmic reticulum membrane</location>
        <topology evidence="1">Single-pass type I membrane protein</topology>
    </subcellularLocation>
</comment>
<feature type="compositionally biased region" description="Low complexity" evidence="10">
    <location>
        <begin position="535"/>
        <end position="548"/>
    </location>
</feature>
<dbReference type="GO" id="GO:0005789">
    <property type="term" value="C:endoplasmic reticulum membrane"/>
    <property type="evidence" value="ECO:0007669"/>
    <property type="project" value="UniProtKB-SubCell"/>
</dbReference>
<dbReference type="SUPFAM" id="SSF63887">
    <property type="entry name" value="P-domain of calnexin/calreticulin"/>
    <property type="match status" value="1"/>
</dbReference>
<sequence>MRFDTRVAFGLFSVALVGFGNVVLADEIDDALGDAATPSVASSSATTAAIDKPTFSPLAINAPFYEQFTPGWDSRWKVSHAKKENDKTGDEEWTYVGQWAVEEPTVLKGIEGDDGLVVKNIAAHHAISAKFDKPIDNKGKALVVQYEVKLQEGLECGGAYLKLLKENADLHAEEFSNASPYVIMFGPDKCGATNKVHFIFKHKNPKTGEYEEKHLKSPPMARISKQSTLYTLIVNPDQTYVIKMDGSQVKDGSLFEDFAPSVNPEKEIDDPEDKKPEDWVEKARIPDPKAKKPEDWDEDASYEIVDEEATKPEDWLEDEPEFVPDPEAVKPEDWEDEEDGDWLPPTVPNPKCEDASGCGKWSKPMKPNPAYKGKWSAPMVDNPDYKGPWAPRKIPNPDYFEDKTPSNFEPMGAIGFELWTMTKDILFDNIYIGHSIQDAEKLQKETFDIKKKFEQEEDAASAPKIPEAPKAPGETTFRENPVTFVKDNLQIFFAAAQKDPVFAVKEFPVVAGGLSLVLSIFIAIFFSLIFSGSSPAPAPKAAAAAAADGKGKAEATSEGSSTESEKPKATRRTSKKAE</sequence>